<accession>A0A1Q8S8T7</accession>
<dbReference type="EMBL" id="MPGH01000002">
    <property type="protein sequence ID" value="OLN97817.1"/>
    <property type="molecule type" value="Genomic_DNA"/>
</dbReference>
<feature type="compositionally biased region" description="Basic and acidic residues" evidence="1">
    <location>
        <begin position="302"/>
        <end position="311"/>
    </location>
</feature>
<keyword evidence="3" id="KW-1185">Reference proteome</keyword>
<comment type="caution">
    <text evidence="2">The sequence shown here is derived from an EMBL/GenBank/DDBJ whole genome shotgun (WGS) entry which is preliminary data.</text>
</comment>
<dbReference type="AlphaFoldDB" id="A0A1Q8S8T7"/>
<sequence length="311" mass="36672">MACDIRPVISSTRTIYVNPYQTPPDCKCTHPPARGPHSIPRSQRCRSHGCCRREVTVYLCPRLCRRMIKYHRYVRVNDHEGNHPVDAFCDSYPRRPRSRSYASKSSHAHWPRLRTFDREPDFHAVESADLRFAISELLDIGGILLHAEDELEKARLRIERERARHRSSHGDACERVLQEWECSWTRRVTEMEKDRDDLKLSTEVLADCWVKYVGLLRRYESLGQRRVGGIVEEDGRRRRKSREARSADEESRPWRFARRESWGRTGSGQACSQERERKRQHTVPDVGEVDRRRRGSRGSAVGEERRRWWGI</sequence>
<evidence type="ECO:0000256" key="1">
    <source>
        <dbReference type="SAM" id="MobiDB-lite"/>
    </source>
</evidence>
<name>A0A1Q8S8T7_9PEZI</name>
<reference evidence="2 3" key="1">
    <citation type="submission" date="2016-11" db="EMBL/GenBank/DDBJ databases">
        <title>Draft Genome Assembly of Colletotrichum chlorophyti a pathogen of herbaceous plants.</title>
        <authorList>
            <person name="Gan P."/>
            <person name="Narusaka M."/>
            <person name="Tsushima A."/>
            <person name="Narusaka Y."/>
            <person name="Takano Y."/>
            <person name="Shirasu K."/>
        </authorList>
    </citation>
    <scope>NUCLEOTIDE SEQUENCE [LARGE SCALE GENOMIC DNA]</scope>
    <source>
        <strain evidence="2 3">NTL11</strain>
    </source>
</reference>
<proteinExistence type="predicted"/>
<dbReference type="OrthoDB" id="4703408at2759"/>
<organism evidence="2 3">
    <name type="scientific">Colletotrichum chlorophyti</name>
    <dbReference type="NCBI Taxonomy" id="708187"/>
    <lineage>
        <taxon>Eukaryota</taxon>
        <taxon>Fungi</taxon>
        <taxon>Dikarya</taxon>
        <taxon>Ascomycota</taxon>
        <taxon>Pezizomycotina</taxon>
        <taxon>Sordariomycetes</taxon>
        <taxon>Hypocreomycetidae</taxon>
        <taxon>Glomerellales</taxon>
        <taxon>Glomerellaceae</taxon>
        <taxon>Colletotrichum</taxon>
    </lineage>
</organism>
<protein>
    <submittedName>
        <fullName evidence="2">Uncharacterized protein</fullName>
    </submittedName>
</protein>
<evidence type="ECO:0000313" key="2">
    <source>
        <dbReference type="EMBL" id="OLN97817.1"/>
    </source>
</evidence>
<gene>
    <name evidence="2" type="ORF">CCHL11_02638</name>
</gene>
<dbReference type="STRING" id="708187.A0A1Q8S8T7"/>
<evidence type="ECO:0000313" key="3">
    <source>
        <dbReference type="Proteomes" id="UP000186583"/>
    </source>
</evidence>
<feature type="region of interest" description="Disordered" evidence="1">
    <location>
        <begin position="261"/>
        <end position="311"/>
    </location>
</feature>
<dbReference type="Proteomes" id="UP000186583">
    <property type="component" value="Unassembled WGS sequence"/>
</dbReference>